<protein>
    <submittedName>
        <fullName evidence="3">T9SS type A sorting domain-containing protein</fullName>
    </submittedName>
</protein>
<dbReference type="EMBL" id="JASJOT010000036">
    <property type="protein sequence ID" value="MDJ1497853.1"/>
    <property type="molecule type" value="Genomic_DNA"/>
</dbReference>
<dbReference type="InterPro" id="IPR026444">
    <property type="entry name" value="Secre_tail"/>
</dbReference>
<keyword evidence="4" id="KW-1185">Reference proteome</keyword>
<dbReference type="RefSeq" id="WP_314003749.1">
    <property type="nucleotide sequence ID" value="NZ_JASJOT010000036.1"/>
</dbReference>
<name>A0ABT7CVP9_9BACT</name>
<evidence type="ECO:0000259" key="2">
    <source>
        <dbReference type="Pfam" id="PF18962"/>
    </source>
</evidence>
<feature type="signal peptide" evidence="1">
    <location>
        <begin position="1"/>
        <end position="35"/>
    </location>
</feature>
<dbReference type="Proteomes" id="UP001228581">
    <property type="component" value="Unassembled WGS sequence"/>
</dbReference>
<organism evidence="3 4">
    <name type="scientific">Xanthocytophaga flava</name>
    <dbReference type="NCBI Taxonomy" id="3048013"/>
    <lineage>
        <taxon>Bacteria</taxon>
        <taxon>Pseudomonadati</taxon>
        <taxon>Bacteroidota</taxon>
        <taxon>Cytophagia</taxon>
        <taxon>Cytophagales</taxon>
        <taxon>Rhodocytophagaceae</taxon>
        <taxon>Xanthocytophaga</taxon>
    </lineage>
</organism>
<gene>
    <name evidence="3" type="ORF">QNI19_33240</name>
</gene>
<accession>A0ABT7CVP9</accession>
<evidence type="ECO:0000313" key="3">
    <source>
        <dbReference type="EMBL" id="MDJ1497853.1"/>
    </source>
</evidence>
<dbReference type="NCBIfam" id="TIGR04183">
    <property type="entry name" value="Por_Secre_tail"/>
    <property type="match status" value="1"/>
</dbReference>
<feature type="domain" description="Secretion system C-terminal sorting" evidence="2">
    <location>
        <begin position="1045"/>
        <end position="1118"/>
    </location>
</feature>
<sequence length="1120" mass="115262">MIKFLQNTFAKKSAKKFIFFFFFLYIIQLPACLQAQTPGLIVKAANATGQAVLDPNGDGYISANNAGFSANDLGESEIPFKPLAVPGTEPTSDLANGPNCGFTDFVDTPGIDPIGTYLSAANNLMFRFRLGGYAPNSKGYSILIDTDNKFGNTGPNADPNYVSGNPGFEVEIELVTNFGVRLYNADGLATPTLLTTLPYAQYAQKAIAITTNCSNPDYFYDFYIPFSVITTNIPSFTPSTSVRMVANTVISTQSALAGPISDIGGVDDNAYGGNAESIWSAVIQGAVPTSLSSIGSGGSFPPQRSVAPVVNGPIASGATAVSGTSTEANGTVITVYVNGVSVGTTTVTAGSWTLSGLSALASNASVTAAATASGKSISLQSSAVIVGSTCSSPPTISCQSNKGIGGNGPVGAPTGTTIRIYKSSGLFQTLTTDASNAFLYNCAGGTSNCTGGGPNCMNSEGYWITAQETGKCESVPVFVCVGSATATATPSISTTPITPSTASVSGTSAASAKVYLYSNGYQIGSTTATIAGTWTISGLTPVLGQSITAQAISTNQCISASSSSVTVTTGTATAAPVVKGPIAAGATSVSGTSTEAAGTVITVYKNGVSVGTTTVSATGTWTLTGLSPALVATNMLTATALASGKTVSPISNTVTVQANTTLIPTITGTYTEGGTSVSGTSGSPTGTIINVYIDGVLLGSTVVLAGGTWTLAGLSAANYDLYAGGILTATATELGKNEGPVSTGVTVNCQAPVDRTVTAITNQICSSTSAQIQITNSESGVIYTLRNGTNTANLSTSLLGTGGTITFNSFTFTSNQTILVQALKIPITSCTNTLSTSTAITVNPNPPTNNTVTFSPSVTPGSSATVSVGNTTNGFIYQLKKDDGTNANVGSPVTSTVNGSTVNLSTGALSSAASLFVNVTDATKSTNCSSRLSTNVYIALPVDLIEFTAQKTPQGNLLQWITASEKNNEYFQIERSPDGKVFQAIGKVEGTGTSQQLNHYNFLDSLPLAEVNYYRLKQVDFNHQYEHSRIVVVQNQTTPFVILSPNPCTDELKIQFYSSTQSKIRIKVQTIQGIVLKSQYFVTTVGSSTTQIPMKDIASGVYLIQIEDTTYQYTERVVKL</sequence>
<feature type="chain" id="PRO_5045604923" evidence="1">
    <location>
        <begin position="36"/>
        <end position="1120"/>
    </location>
</feature>
<evidence type="ECO:0000256" key="1">
    <source>
        <dbReference type="SAM" id="SignalP"/>
    </source>
</evidence>
<proteinExistence type="predicted"/>
<evidence type="ECO:0000313" key="4">
    <source>
        <dbReference type="Proteomes" id="UP001228581"/>
    </source>
</evidence>
<reference evidence="3 4" key="1">
    <citation type="submission" date="2023-05" db="EMBL/GenBank/DDBJ databases">
        <authorList>
            <person name="Zhang X."/>
        </authorList>
    </citation>
    <scope>NUCLEOTIDE SEQUENCE [LARGE SCALE GENOMIC DNA]</scope>
    <source>
        <strain evidence="3 4">DM2B3-1</strain>
    </source>
</reference>
<keyword evidence="1" id="KW-0732">Signal</keyword>
<dbReference type="Pfam" id="PF18962">
    <property type="entry name" value="Por_Secre_tail"/>
    <property type="match status" value="1"/>
</dbReference>
<comment type="caution">
    <text evidence="3">The sequence shown here is derived from an EMBL/GenBank/DDBJ whole genome shotgun (WGS) entry which is preliminary data.</text>
</comment>